<evidence type="ECO:0000313" key="1">
    <source>
        <dbReference type="EMBL" id="EXZ45908.1"/>
    </source>
</evidence>
<accession>A0A015YNS9</accession>
<dbReference type="PATRIC" id="fig|1339280.3.peg.869"/>
<protein>
    <submittedName>
        <fullName evidence="1">Uncharacterized protein</fullName>
    </submittedName>
</protein>
<dbReference type="EMBL" id="JGDM01000016">
    <property type="protein sequence ID" value="EXZ45908.1"/>
    <property type="molecule type" value="Genomic_DNA"/>
</dbReference>
<dbReference type="AlphaFoldDB" id="A0A015YNS9"/>
<sequence length="50" mass="5997">MTKNHYDNWEKPIEIDRSVFDSLKTYSTPYLYNFDDGVLEGLNNQRLNQI</sequence>
<comment type="caution">
    <text evidence="1">The sequence shown here is derived from an EMBL/GenBank/DDBJ whole genome shotgun (WGS) entry which is preliminary data.</text>
</comment>
<dbReference type="Proteomes" id="UP000022272">
    <property type="component" value="Unassembled WGS sequence"/>
</dbReference>
<organism evidence="1 2">
    <name type="scientific">Bacteroides fragilis str. 2-F-2 #4</name>
    <dbReference type="NCBI Taxonomy" id="1339280"/>
    <lineage>
        <taxon>Bacteria</taxon>
        <taxon>Pseudomonadati</taxon>
        <taxon>Bacteroidota</taxon>
        <taxon>Bacteroidia</taxon>
        <taxon>Bacteroidales</taxon>
        <taxon>Bacteroidaceae</taxon>
        <taxon>Bacteroides</taxon>
    </lineage>
</organism>
<reference evidence="1 2" key="1">
    <citation type="submission" date="2014-02" db="EMBL/GenBank/DDBJ databases">
        <authorList>
            <person name="Sears C."/>
            <person name="Carroll K."/>
            <person name="Sack B.R."/>
            <person name="Qadri F."/>
            <person name="Myers L.L."/>
            <person name="Chung G.-T."/>
            <person name="Escheverria P."/>
            <person name="Fraser C.M."/>
            <person name="Sadzewicz L."/>
            <person name="Shefchek K.A."/>
            <person name="Tallon L."/>
            <person name="Das S.P."/>
            <person name="Daugherty S."/>
            <person name="Mongodin E.F."/>
        </authorList>
    </citation>
    <scope>NUCLEOTIDE SEQUENCE [LARGE SCALE GENOMIC DNA]</scope>
    <source>
        <strain evidence="1 2">2-F-2 #4</strain>
    </source>
</reference>
<gene>
    <name evidence="1" type="ORF">M076_0899</name>
</gene>
<evidence type="ECO:0000313" key="2">
    <source>
        <dbReference type="Proteomes" id="UP000022272"/>
    </source>
</evidence>
<name>A0A015YNS9_BACFG</name>
<proteinExistence type="predicted"/>